<dbReference type="STRING" id="84645.A0A498M9H1"/>
<accession>A0A498M9H1</accession>
<name>A0A498M9H1_LABRO</name>
<comment type="caution">
    <text evidence="2">The sequence shown here is derived from an EMBL/GenBank/DDBJ whole genome shotgun (WGS) entry which is preliminary data.</text>
</comment>
<evidence type="ECO:0000313" key="3">
    <source>
        <dbReference type="Proteomes" id="UP000290572"/>
    </source>
</evidence>
<feature type="region of interest" description="Disordered" evidence="1">
    <location>
        <begin position="267"/>
        <end position="307"/>
    </location>
</feature>
<protein>
    <submittedName>
        <fullName evidence="2">Uncharacterized protein</fullName>
    </submittedName>
</protein>
<gene>
    <name evidence="2" type="ORF">ROHU_009449</name>
</gene>
<evidence type="ECO:0000313" key="2">
    <source>
        <dbReference type="EMBL" id="RXN13767.1"/>
    </source>
</evidence>
<dbReference type="Proteomes" id="UP000290572">
    <property type="component" value="Unassembled WGS sequence"/>
</dbReference>
<sequence>MEAANLESLKQEFSISVEDVDRWVCDVRHWAATEKHSSDSSQEELQREIDEIIYSIRRKKQDLYRQNDSSQTRQRKRQRIGELKKTLSEKIVLYNAIPGCEEKIDTEAACSLCDVILPWEAQGDAIRQPQDYCFSASHRCRASSSIAVNALLNKPHDNLASTAETTNFPGILVSFGHANNSSDWKAYSILARQTLINSKASFSRKIRLLVNEGPQQQAFNEPGARPSSHLTHSLPASAQPFTAALPASAPCLLVEIASTSGADYIGSSGNSTNSTPFPQPTAAEASQPPAPIADDSSRPPLVVETNP</sequence>
<proteinExistence type="predicted"/>
<organism evidence="2 3">
    <name type="scientific">Labeo rohita</name>
    <name type="common">Indian major carp</name>
    <name type="synonym">Cyprinus rohita</name>
    <dbReference type="NCBI Taxonomy" id="84645"/>
    <lineage>
        <taxon>Eukaryota</taxon>
        <taxon>Metazoa</taxon>
        <taxon>Chordata</taxon>
        <taxon>Craniata</taxon>
        <taxon>Vertebrata</taxon>
        <taxon>Euteleostomi</taxon>
        <taxon>Actinopterygii</taxon>
        <taxon>Neopterygii</taxon>
        <taxon>Teleostei</taxon>
        <taxon>Ostariophysi</taxon>
        <taxon>Cypriniformes</taxon>
        <taxon>Cyprinidae</taxon>
        <taxon>Labeoninae</taxon>
        <taxon>Labeonini</taxon>
        <taxon>Labeo</taxon>
    </lineage>
</organism>
<dbReference type="EMBL" id="QBIY01012946">
    <property type="protein sequence ID" value="RXN13767.1"/>
    <property type="molecule type" value="Genomic_DNA"/>
</dbReference>
<feature type="compositionally biased region" description="Polar residues" evidence="1">
    <location>
        <begin position="267"/>
        <end position="276"/>
    </location>
</feature>
<dbReference type="AlphaFoldDB" id="A0A498M9H1"/>
<keyword evidence="3" id="KW-1185">Reference proteome</keyword>
<reference evidence="2 3" key="1">
    <citation type="submission" date="2018-03" db="EMBL/GenBank/DDBJ databases">
        <title>Draft genome sequence of Rohu Carp (Labeo rohita).</title>
        <authorList>
            <person name="Das P."/>
            <person name="Kushwaha B."/>
            <person name="Joshi C.G."/>
            <person name="Kumar D."/>
            <person name="Nagpure N.S."/>
            <person name="Sahoo L."/>
            <person name="Das S.P."/>
            <person name="Bit A."/>
            <person name="Patnaik S."/>
            <person name="Meher P.K."/>
            <person name="Jayasankar P."/>
            <person name="Koringa P.G."/>
            <person name="Patel N.V."/>
            <person name="Hinsu A.T."/>
            <person name="Kumar R."/>
            <person name="Pandey M."/>
            <person name="Agarwal S."/>
            <person name="Srivastava S."/>
            <person name="Singh M."/>
            <person name="Iquebal M.A."/>
            <person name="Jaiswal S."/>
            <person name="Angadi U.B."/>
            <person name="Kumar N."/>
            <person name="Raza M."/>
            <person name="Shah T.M."/>
            <person name="Rai A."/>
            <person name="Jena J.K."/>
        </authorList>
    </citation>
    <scope>NUCLEOTIDE SEQUENCE [LARGE SCALE GENOMIC DNA]</scope>
    <source>
        <strain evidence="2">DASCIFA01</strain>
        <tissue evidence="2">Testis</tissue>
    </source>
</reference>
<evidence type="ECO:0000256" key="1">
    <source>
        <dbReference type="SAM" id="MobiDB-lite"/>
    </source>
</evidence>